<dbReference type="EMBL" id="HBFJ01000833">
    <property type="protein sequence ID" value="CAD8733480.1"/>
    <property type="molecule type" value="Transcribed_RNA"/>
</dbReference>
<reference evidence="1" key="1">
    <citation type="submission" date="2021-01" db="EMBL/GenBank/DDBJ databases">
        <authorList>
            <person name="Corre E."/>
            <person name="Pelletier E."/>
            <person name="Niang G."/>
            <person name="Scheremetjew M."/>
            <person name="Finn R."/>
            <person name="Kale V."/>
            <person name="Holt S."/>
            <person name="Cochrane G."/>
            <person name="Meng A."/>
            <person name="Brown T."/>
            <person name="Cohen L."/>
        </authorList>
    </citation>
    <scope>NUCLEOTIDE SEQUENCE</scope>
    <source>
        <strain evidence="1">SM1012Hels-07</strain>
    </source>
</reference>
<sequence length="344" mass="38738">MMIIRRVASLRQPLLRGVQVRCQGSAALNNEAPSKSTQPKPIHHMQSATIASTPRCDASAMALKRDSGDYYFEEHSEALVSAFNVYDEMQESEKRVTATARDMNLIEAALAVQDESYDKILILMRHGEAKHNVFERQYAQKHGSSFEQANEDENYPVDPMLTGKGCGTMLNVSNRTATFFNKETGLLPDLFVVSPLRRAIQSALISFPHDAPLTSLSGTPWVCHPACMEQANGNKSEFVSSPELLEETFPGINYELFNQSLMRGDVYNSNEKVPLFESKIDLMNRTDAFLEWIKERDERVVVVSSHATWLQSLCAFSLQYEDSDSKNLEMFKKGEMRSVGIKFS</sequence>
<accession>A0A7S0TII1</accession>
<dbReference type="Gene3D" id="3.40.50.1240">
    <property type="entry name" value="Phosphoglycerate mutase-like"/>
    <property type="match status" value="1"/>
</dbReference>
<dbReference type="InterPro" id="IPR013078">
    <property type="entry name" value="His_Pase_superF_clade-1"/>
</dbReference>
<dbReference type="PANTHER" id="PTHR48100">
    <property type="entry name" value="BROAD-SPECIFICITY PHOSPHATASE YOR283W-RELATED"/>
    <property type="match status" value="1"/>
</dbReference>
<evidence type="ECO:0000313" key="1">
    <source>
        <dbReference type="EMBL" id="CAD8733480.1"/>
    </source>
</evidence>
<dbReference type="SUPFAM" id="SSF53254">
    <property type="entry name" value="Phosphoglycerate mutase-like"/>
    <property type="match status" value="1"/>
</dbReference>
<dbReference type="InterPro" id="IPR029033">
    <property type="entry name" value="His_PPase_superfam"/>
</dbReference>
<dbReference type="GO" id="GO:0016791">
    <property type="term" value="F:phosphatase activity"/>
    <property type="evidence" value="ECO:0007669"/>
    <property type="project" value="TreeGrafter"/>
</dbReference>
<dbReference type="GO" id="GO:0005829">
    <property type="term" value="C:cytosol"/>
    <property type="evidence" value="ECO:0007669"/>
    <property type="project" value="TreeGrafter"/>
</dbReference>
<gene>
    <name evidence="1" type="ORF">SMAR0319_LOCUS629</name>
</gene>
<organism evidence="1">
    <name type="scientific">Skeletonema marinoi</name>
    <dbReference type="NCBI Taxonomy" id="267567"/>
    <lineage>
        <taxon>Eukaryota</taxon>
        <taxon>Sar</taxon>
        <taxon>Stramenopiles</taxon>
        <taxon>Ochrophyta</taxon>
        <taxon>Bacillariophyta</taxon>
        <taxon>Coscinodiscophyceae</taxon>
        <taxon>Thalassiosirophycidae</taxon>
        <taxon>Thalassiosirales</taxon>
        <taxon>Skeletonemataceae</taxon>
        <taxon>Skeletonema</taxon>
        <taxon>Skeletonema marinoi-dohrnii complex</taxon>
    </lineage>
</organism>
<dbReference type="InterPro" id="IPR050275">
    <property type="entry name" value="PGM_Phosphatase"/>
</dbReference>
<name>A0A7S0TII1_9STRA</name>
<proteinExistence type="predicted"/>
<protein>
    <submittedName>
        <fullName evidence="1">Uncharacterized protein</fullName>
    </submittedName>
</protein>
<dbReference type="AlphaFoldDB" id="A0A7S0TII1"/>
<dbReference type="PANTHER" id="PTHR48100:SF33">
    <property type="entry name" value="PEPTIDASE S54 RHOMBOID DOMAIN-CONTAINING PROTEIN"/>
    <property type="match status" value="1"/>
</dbReference>
<dbReference type="Pfam" id="PF00300">
    <property type="entry name" value="His_Phos_1"/>
    <property type="match status" value="1"/>
</dbReference>
<dbReference type="CDD" id="cd07067">
    <property type="entry name" value="HP_PGM_like"/>
    <property type="match status" value="1"/>
</dbReference>